<reference evidence="16 17" key="1">
    <citation type="submission" date="2018-06" db="EMBL/GenBank/DDBJ databases">
        <title>Complete genome of Desulfovibrio marinus P48SEP.</title>
        <authorList>
            <person name="Crispim J.S."/>
            <person name="Vidigal P.M.P."/>
            <person name="Silva L.C.F."/>
            <person name="Araujo L.C."/>
            <person name="Laguardia C.N."/>
            <person name="Dias R.S."/>
            <person name="Sousa M.P."/>
            <person name="Paula S.O."/>
            <person name="Silva C."/>
        </authorList>
    </citation>
    <scope>NUCLEOTIDE SEQUENCE [LARGE SCALE GENOMIC DNA]</scope>
    <source>
        <strain evidence="16 17">P48SEP</strain>
    </source>
</reference>
<dbReference type="InterPro" id="IPR001412">
    <property type="entry name" value="aa-tRNA-synth_I_CS"/>
</dbReference>
<dbReference type="FunFam" id="1.10.730.10:FF:000014">
    <property type="entry name" value="Valine--tRNA ligase"/>
    <property type="match status" value="1"/>
</dbReference>
<evidence type="ECO:0000256" key="3">
    <source>
        <dbReference type="ARBA" id="ARBA00022490"/>
    </source>
</evidence>
<dbReference type="NCBIfam" id="NF004349">
    <property type="entry name" value="PRK05729.1"/>
    <property type="match status" value="1"/>
</dbReference>
<dbReference type="RefSeq" id="WP_144305201.1">
    <property type="nucleotide sequence ID" value="NZ_QMIF01000005.1"/>
</dbReference>
<keyword evidence="7 12" id="KW-0648">Protein biosynthesis</keyword>
<dbReference type="PANTHER" id="PTHR11946:SF93">
    <property type="entry name" value="VALINE--TRNA LIGASE, CHLOROPLASTIC_MITOCHONDRIAL 2"/>
    <property type="match status" value="1"/>
</dbReference>
<evidence type="ECO:0000256" key="11">
    <source>
        <dbReference type="ARBA" id="ARBA00060830"/>
    </source>
</evidence>
<evidence type="ECO:0000259" key="15">
    <source>
        <dbReference type="Pfam" id="PF10458"/>
    </source>
</evidence>
<comment type="catalytic activity">
    <reaction evidence="10 12">
        <text>tRNA(Val) + L-valine + ATP = L-valyl-tRNA(Val) + AMP + diphosphate</text>
        <dbReference type="Rhea" id="RHEA:10704"/>
        <dbReference type="Rhea" id="RHEA-COMP:9672"/>
        <dbReference type="Rhea" id="RHEA-COMP:9708"/>
        <dbReference type="ChEBI" id="CHEBI:30616"/>
        <dbReference type="ChEBI" id="CHEBI:33019"/>
        <dbReference type="ChEBI" id="CHEBI:57762"/>
        <dbReference type="ChEBI" id="CHEBI:78442"/>
        <dbReference type="ChEBI" id="CHEBI:78537"/>
        <dbReference type="ChEBI" id="CHEBI:456215"/>
        <dbReference type="EC" id="6.1.1.9"/>
    </reaction>
</comment>
<comment type="domain">
    <text evidence="12">ValRS has two distinct active sites: one for aminoacylation and one for editing. The misactivated threonine is translocated from the active site to the editing site.</text>
</comment>
<dbReference type="FunFam" id="1.10.287.380:FF:000001">
    <property type="entry name" value="Valine--tRNA ligase"/>
    <property type="match status" value="1"/>
</dbReference>
<dbReference type="GO" id="GO:0006438">
    <property type="term" value="P:valyl-tRNA aminoacylation"/>
    <property type="evidence" value="ECO:0007669"/>
    <property type="project" value="UniProtKB-UniRule"/>
</dbReference>
<dbReference type="OrthoDB" id="9810365at2"/>
<dbReference type="CDD" id="cd00817">
    <property type="entry name" value="ValRS_core"/>
    <property type="match status" value="1"/>
</dbReference>
<dbReference type="EMBL" id="QMIF01000005">
    <property type="protein sequence ID" value="TVM34204.1"/>
    <property type="molecule type" value="Genomic_DNA"/>
</dbReference>
<accession>A0A6P1ZGS4</accession>
<dbReference type="EC" id="6.1.1.9" evidence="12"/>
<dbReference type="SUPFAM" id="SSF50677">
    <property type="entry name" value="ValRS/IleRS/LeuRS editing domain"/>
    <property type="match status" value="1"/>
</dbReference>
<feature type="short sequence motif" description="'HIGH' region" evidence="12">
    <location>
        <begin position="47"/>
        <end position="57"/>
    </location>
</feature>
<feature type="short sequence motif" description="'KMSKS' region" evidence="12">
    <location>
        <begin position="533"/>
        <end position="537"/>
    </location>
</feature>
<evidence type="ECO:0000256" key="5">
    <source>
        <dbReference type="ARBA" id="ARBA00022741"/>
    </source>
</evidence>
<dbReference type="InterPro" id="IPR002303">
    <property type="entry name" value="Valyl-tRNA_ligase"/>
</dbReference>
<dbReference type="Gene3D" id="3.90.740.10">
    <property type="entry name" value="Valyl/Leucyl/Isoleucyl-tRNA synthetase, editing domain"/>
    <property type="match status" value="1"/>
</dbReference>
<dbReference type="HAMAP" id="MF_02004">
    <property type="entry name" value="Val_tRNA_synth_type1"/>
    <property type="match status" value="1"/>
</dbReference>
<dbReference type="InterPro" id="IPR014729">
    <property type="entry name" value="Rossmann-like_a/b/a_fold"/>
</dbReference>
<sequence>MAEKTLPKGYEPADVEKRWYQHWEETKAFTPEADPERESYSIVIPPPNVTGKLHIGHALNMTMQDILCRFNRQQGKNVLWVPGMDHAGIATQNVVERQLAAEGVSREDLGREKFVERVWQWKEEYGGAILQQIRRLGASVDWTRERFTYDEHLSKAVREVFVQLYEEGLIYKGDYIINWCNRCHTALADDEVEYAAKAGKLYLIRYPYSAKGGSGERLPDLVVATTRPETMLGDTAVAVNPEDERYKDAIGMEVALPLTNRTIPVIGDSYVDMEFGTGCLKITPAHDPNDFEIGRKHGLEALQVITSRGIMSDAAGPEFAGLTTQEARKKVVAELKARGFLVEVQDYDHNVGQCYRCKSVIEPHVSTQWFVKVGPLAKAARAAVADGETKILPDQWVKVYYNWLDNIRDWCISRQLWWGHRIPAWTCEECGELTVSREDPTACAHCGSAKLVQDEDVLDTWFSSALWPFSTMGWPEKTKDLEVFYPTSVLVTAFDILFFWVARMMMMGIHFMGKAPFSDVYIHALVRDAEGKKMSKSVGNVIDPLIMIDKYGCDALRFTLTAFAAMGRDIKLSEERIEGYRHFVNKLWNAARFVMMNLPESMPADAAEREVEKTPGVHHQWIFHRLEQVKEDVASALTEYRFNDAAQALYQFIWHEFCDWYLEMLKPEFNGEDDNAREAAQVAVWTAFTEVLVLLHPIMPFVTAEIWAVLPDTAGDDIVHAPYPAPRPGAKNEAAEKAMVLVQETIVAVRNIRGELNIAPSKGLALMVRPSDADAARILEENRSMISTLARLDSFTVDADITPPKAVASAVVRGSECYVPLAGAIDFEDELARLDKELGKIEKELAVGAKKLANEGFVSKAPAEVVAKEKEKVETLSDKRDKLIDLKERLAAASQE</sequence>
<dbReference type="SUPFAM" id="SSF47323">
    <property type="entry name" value="Anticodon-binding domain of a subclass of class I aminoacyl-tRNA synthetases"/>
    <property type="match status" value="1"/>
</dbReference>
<dbReference type="Pfam" id="PF00133">
    <property type="entry name" value="tRNA-synt_1"/>
    <property type="match status" value="1"/>
</dbReference>
<feature type="coiled-coil region" evidence="12">
    <location>
        <begin position="824"/>
        <end position="896"/>
    </location>
</feature>
<dbReference type="NCBIfam" id="TIGR00422">
    <property type="entry name" value="valS"/>
    <property type="match status" value="1"/>
</dbReference>
<evidence type="ECO:0000313" key="17">
    <source>
        <dbReference type="Proteomes" id="UP000434052"/>
    </source>
</evidence>
<evidence type="ECO:0000256" key="4">
    <source>
        <dbReference type="ARBA" id="ARBA00022598"/>
    </source>
</evidence>
<organism evidence="16 17">
    <name type="scientific">Oceanidesulfovibrio marinus</name>
    <dbReference type="NCBI Taxonomy" id="370038"/>
    <lineage>
        <taxon>Bacteria</taxon>
        <taxon>Pseudomonadati</taxon>
        <taxon>Thermodesulfobacteriota</taxon>
        <taxon>Desulfovibrionia</taxon>
        <taxon>Desulfovibrionales</taxon>
        <taxon>Desulfovibrionaceae</taxon>
        <taxon>Oceanidesulfovibrio</taxon>
    </lineage>
</organism>
<feature type="domain" description="Methionyl/Valyl/Leucyl/Isoleucyl-tRNA synthetase anticodon-binding" evidence="14">
    <location>
        <begin position="620"/>
        <end position="764"/>
    </location>
</feature>
<evidence type="ECO:0000256" key="9">
    <source>
        <dbReference type="ARBA" id="ARBA00023146"/>
    </source>
</evidence>
<evidence type="ECO:0000256" key="8">
    <source>
        <dbReference type="ARBA" id="ARBA00023054"/>
    </source>
</evidence>
<dbReference type="Pfam" id="PF08264">
    <property type="entry name" value="Anticodon_1"/>
    <property type="match status" value="1"/>
</dbReference>
<dbReference type="Gene3D" id="2.170.220.10">
    <property type="match status" value="1"/>
</dbReference>
<evidence type="ECO:0000256" key="6">
    <source>
        <dbReference type="ARBA" id="ARBA00022840"/>
    </source>
</evidence>
<comment type="caution">
    <text evidence="16">The sequence shown here is derived from an EMBL/GenBank/DDBJ whole genome shotgun (WGS) entry which is preliminary data.</text>
</comment>
<evidence type="ECO:0000313" key="16">
    <source>
        <dbReference type="EMBL" id="TVM34204.1"/>
    </source>
</evidence>
<comment type="subunit">
    <text evidence="2 12">Monomer.</text>
</comment>
<evidence type="ECO:0000259" key="14">
    <source>
        <dbReference type="Pfam" id="PF08264"/>
    </source>
</evidence>
<dbReference type="InterPro" id="IPR010978">
    <property type="entry name" value="tRNA-bd_arm"/>
</dbReference>
<evidence type="ECO:0000256" key="7">
    <source>
        <dbReference type="ARBA" id="ARBA00022917"/>
    </source>
</evidence>
<dbReference type="InterPro" id="IPR019499">
    <property type="entry name" value="Val-tRNA_synth_tRNA-bd"/>
</dbReference>
<dbReference type="FunFam" id="3.40.50.620:FF:000032">
    <property type="entry name" value="Valine--tRNA ligase"/>
    <property type="match status" value="1"/>
</dbReference>
<comment type="subcellular location">
    <subcellularLocation>
        <location evidence="1 12">Cytoplasm</location>
    </subcellularLocation>
</comment>
<comment type="domain">
    <text evidence="12">The C-terminal coiled-coil domain is crucial for aminoacylation activity.</text>
</comment>
<evidence type="ECO:0000256" key="12">
    <source>
        <dbReference type="HAMAP-Rule" id="MF_02004"/>
    </source>
</evidence>
<evidence type="ECO:0000259" key="13">
    <source>
        <dbReference type="Pfam" id="PF00133"/>
    </source>
</evidence>
<feature type="domain" description="Aminoacyl-tRNA synthetase class Ia" evidence="13">
    <location>
        <begin position="19"/>
        <end position="573"/>
    </location>
</feature>
<protein>
    <recommendedName>
        <fullName evidence="12">Valine--tRNA ligase</fullName>
        <ecNumber evidence="12">6.1.1.9</ecNumber>
    </recommendedName>
    <alternativeName>
        <fullName evidence="12">Valyl-tRNA synthetase</fullName>
        <shortName evidence="12">ValRS</shortName>
    </alternativeName>
</protein>
<evidence type="ECO:0000256" key="2">
    <source>
        <dbReference type="ARBA" id="ARBA00011245"/>
    </source>
</evidence>
<dbReference type="InterPro" id="IPR002300">
    <property type="entry name" value="aa-tRNA-synth_Ia"/>
</dbReference>
<dbReference type="SUPFAM" id="SSF46589">
    <property type="entry name" value="tRNA-binding arm"/>
    <property type="match status" value="1"/>
</dbReference>
<comment type="function">
    <text evidence="12">Catalyzes the attachment of valine to tRNA(Val). As ValRS can inadvertently accommodate and process structurally similar amino acids such as threonine, to avoid such errors, it has a 'posttransfer' editing activity that hydrolyzes mischarged Thr-tRNA(Val) in a tRNA-dependent manner.</text>
</comment>
<dbReference type="InterPro" id="IPR009080">
    <property type="entry name" value="tRNAsynth_Ia_anticodon-bd"/>
</dbReference>
<keyword evidence="4 12" id="KW-0436">Ligase</keyword>
<evidence type="ECO:0000256" key="1">
    <source>
        <dbReference type="ARBA" id="ARBA00004496"/>
    </source>
</evidence>
<keyword evidence="9 12" id="KW-0030">Aminoacyl-tRNA synthetase</keyword>
<dbReference type="InterPro" id="IPR037118">
    <property type="entry name" value="Val-tRNA_synth_C_sf"/>
</dbReference>
<dbReference type="Proteomes" id="UP000434052">
    <property type="component" value="Unassembled WGS sequence"/>
</dbReference>
<dbReference type="InterPro" id="IPR009008">
    <property type="entry name" value="Val/Leu/Ile-tRNA-synth_edit"/>
</dbReference>
<evidence type="ECO:0000256" key="10">
    <source>
        <dbReference type="ARBA" id="ARBA00047552"/>
    </source>
</evidence>
<gene>
    <name evidence="12" type="primary">valS</name>
    <name evidence="16" type="ORF">DQK91_09955</name>
</gene>
<dbReference type="InterPro" id="IPR013155">
    <property type="entry name" value="M/V/L/I-tRNA-synth_anticd-bd"/>
</dbReference>
<dbReference type="InterPro" id="IPR033705">
    <property type="entry name" value="Anticodon_Ia_Val"/>
</dbReference>
<dbReference type="PRINTS" id="PR00986">
    <property type="entry name" value="TRNASYNTHVAL"/>
</dbReference>
<proteinExistence type="inferred from homology"/>
<dbReference type="Pfam" id="PF10458">
    <property type="entry name" value="Val_tRNA-synt_C"/>
    <property type="match status" value="1"/>
</dbReference>
<dbReference type="Gene3D" id="1.10.730.10">
    <property type="entry name" value="Isoleucyl-tRNA Synthetase, Domain 1"/>
    <property type="match status" value="1"/>
</dbReference>
<dbReference type="Gene3D" id="3.40.50.620">
    <property type="entry name" value="HUPs"/>
    <property type="match status" value="2"/>
</dbReference>
<dbReference type="GO" id="GO:0002161">
    <property type="term" value="F:aminoacyl-tRNA deacylase activity"/>
    <property type="evidence" value="ECO:0007669"/>
    <property type="project" value="InterPro"/>
</dbReference>
<comment type="similarity">
    <text evidence="11 12">Belongs to the class-I aminoacyl-tRNA synthetase family. ValS type 1 subfamily.</text>
</comment>
<keyword evidence="3 12" id="KW-0963">Cytoplasm</keyword>
<dbReference type="GO" id="GO:0004832">
    <property type="term" value="F:valine-tRNA ligase activity"/>
    <property type="evidence" value="ECO:0007669"/>
    <property type="project" value="UniProtKB-UniRule"/>
</dbReference>
<dbReference type="CDD" id="cd07962">
    <property type="entry name" value="Anticodon_Ia_Val"/>
    <property type="match status" value="1"/>
</dbReference>
<dbReference type="AlphaFoldDB" id="A0A6P1ZGS4"/>
<dbReference type="PANTHER" id="PTHR11946">
    <property type="entry name" value="VALYL-TRNA SYNTHETASES"/>
    <property type="match status" value="1"/>
</dbReference>
<dbReference type="Gene3D" id="1.10.287.380">
    <property type="entry name" value="Valyl-tRNA synthetase, C-terminal domain"/>
    <property type="match status" value="1"/>
</dbReference>
<feature type="binding site" evidence="12">
    <location>
        <position position="536"/>
    </location>
    <ligand>
        <name>ATP</name>
        <dbReference type="ChEBI" id="CHEBI:30616"/>
    </ligand>
</feature>
<keyword evidence="6 12" id="KW-0067">ATP-binding</keyword>
<keyword evidence="5 12" id="KW-0547">Nucleotide-binding</keyword>
<name>A0A6P1ZGS4_9BACT</name>
<dbReference type="SUPFAM" id="SSF52374">
    <property type="entry name" value="Nucleotidylyl transferase"/>
    <property type="match status" value="1"/>
</dbReference>
<keyword evidence="8 12" id="KW-0175">Coiled coil</keyword>
<feature type="domain" description="Valyl-tRNA synthetase tRNA-binding arm" evidence="15">
    <location>
        <begin position="826"/>
        <end position="885"/>
    </location>
</feature>
<dbReference type="FunFam" id="3.40.50.620:FF:000078">
    <property type="entry name" value="Valine--tRNA ligase, mitochondrial"/>
    <property type="match status" value="1"/>
</dbReference>
<dbReference type="GO" id="GO:0005829">
    <property type="term" value="C:cytosol"/>
    <property type="evidence" value="ECO:0007669"/>
    <property type="project" value="TreeGrafter"/>
</dbReference>
<dbReference type="PROSITE" id="PS00178">
    <property type="entry name" value="AA_TRNA_LIGASE_I"/>
    <property type="match status" value="1"/>
</dbReference>
<dbReference type="GO" id="GO:0005524">
    <property type="term" value="F:ATP binding"/>
    <property type="evidence" value="ECO:0007669"/>
    <property type="project" value="UniProtKB-UniRule"/>
</dbReference>